<dbReference type="CDD" id="cd01948">
    <property type="entry name" value="EAL"/>
    <property type="match status" value="1"/>
</dbReference>
<feature type="domain" description="EAL" evidence="5">
    <location>
        <begin position="649"/>
        <end position="910"/>
    </location>
</feature>
<evidence type="ECO:0000259" key="6">
    <source>
        <dbReference type="PROSITE" id="PS50887"/>
    </source>
</evidence>
<feature type="domain" description="PAC" evidence="4">
    <location>
        <begin position="421"/>
        <end position="472"/>
    </location>
</feature>
<dbReference type="SMART" id="SM00267">
    <property type="entry name" value="GGDEF"/>
    <property type="match status" value="1"/>
</dbReference>
<evidence type="ECO:0000259" key="3">
    <source>
        <dbReference type="PROSITE" id="PS50112"/>
    </source>
</evidence>
<organism evidence="7 8">
    <name type="scientific">Roseisolibacter agri</name>
    <dbReference type="NCBI Taxonomy" id="2014610"/>
    <lineage>
        <taxon>Bacteria</taxon>
        <taxon>Pseudomonadati</taxon>
        <taxon>Gemmatimonadota</taxon>
        <taxon>Gemmatimonadia</taxon>
        <taxon>Gemmatimonadales</taxon>
        <taxon>Gemmatimonadaceae</taxon>
        <taxon>Roseisolibacter</taxon>
    </lineage>
</organism>
<dbReference type="PANTHER" id="PTHR44757:SF2">
    <property type="entry name" value="BIOFILM ARCHITECTURE MAINTENANCE PROTEIN MBAA"/>
    <property type="match status" value="1"/>
</dbReference>
<dbReference type="Pfam" id="PF08448">
    <property type="entry name" value="PAS_4"/>
    <property type="match status" value="2"/>
</dbReference>
<accession>A0AA37Q833</accession>
<dbReference type="CDD" id="cd01949">
    <property type="entry name" value="GGDEF"/>
    <property type="match status" value="1"/>
</dbReference>
<comment type="caution">
    <text evidence="7">The sequence shown here is derived from an EMBL/GenBank/DDBJ whole genome shotgun (WGS) entry which is preliminary data.</text>
</comment>
<dbReference type="InterPro" id="IPR000014">
    <property type="entry name" value="PAS"/>
</dbReference>
<dbReference type="InterPro" id="IPR035965">
    <property type="entry name" value="PAS-like_dom_sf"/>
</dbReference>
<dbReference type="InterPro" id="IPR013656">
    <property type="entry name" value="PAS_4"/>
</dbReference>
<keyword evidence="1" id="KW-1133">Transmembrane helix</keyword>
<dbReference type="InterPro" id="IPR001633">
    <property type="entry name" value="EAL_dom"/>
</dbReference>
<dbReference type="InterPro" id="IPR000700">
    <property type="entry name" value="PAS-assoc_C"/>
</dbReference>
<dbReference type="Proteomes" id="UP001161325">
    <property type="component" value="Unassembled WGS sequence"/>
</dbReference>
<dbReference type="InterPro" id="IPR035919">
    <property type="entry name" value="EAL_sf"/>
</dbReference>
<evidence type="ECO:0000313" key="8">
    <source>
        <dbReference type="Proteomes" id="UP001161325"/>
    </source>
</evidence>
<gene>
    <name evidence="7" type="ORF">rosag_05790</name>
</gene>
<dbReference type="FunFam" id="3.30.70.270:FF:000001">
    <property type="entry name" value="Diguanylate cyclase domain protein"/>
    <property type="match status" value="1"/>
</dbReference>
<dbReference type="Gene3D" id="3.30.70.270">
    <property type="match status" value="1"/>
</dbReference>
<evidence type="ECO:0000259" key="4">
    <source>
        <dbReference type="PROSITE" id="PS50113"/>
    </source>
</evidence>
<dbReference type="SMART" id="SM00091">
    <property type="entry name" value="PAS"/>
    <property type="match status" value="2"/>
</dbReference>
<keyword evidence="1" id="KW-0812">Transmembrane</keyword>
<dbReference type="NCBIfam" id="TIGR00229">
    <property type="entry name" value="sensory_box"/>
    <property type="match status" value="2"/>
</dbReference>
<dbReference type="InterPro" id="IPR052155">
    <property type="entry name" value="Biofilm_reg_signaling"/>
</dbReference>
<dbReference type="PROSITE" id="PS50113">
    <property type="entry name" value="PAC"/>
    <property type="match status" value="1"/>
</dbReference>
<dbReference type="Gene3D" id="3.20.20.450">
    <property type="entry name" value="EAL domain"/>
    <property type="match status" value="1"/>
</dbReference>
<feature type="domain" description="PAS" evidence="3">
    <location>
        <begin position="347"/>
        <end position="417"/>
    </location>
</feature>
<keyword evidence="8" id="KW-1185">Reference proteome</keyword>
<name>A0AA37Q833_9BACT</name>
<evidence type="ECO:0000256" key="1">
    <source>
        <dbReference type="SAM" id="Phobius"/>
    </source>
</evidence>
<dbReference type="EMBL" id="BRXS01000001">
    <property type="protein sequence ID" value="GLC24066.1"/>
    <property type="molecule type" value="Genomic_DNA"/>
</dbReference>
<dbReference type="SUPFAM" id="SSF55073">
    <property type="entry name" value="Nucleotide cyclase"/>
    <property type="match status" value="1"/>
</dbReference>
<dbReference type="InterPro" id="IPR029787">
    <property type="entry name" value="Nucleotide_cyclase"/>
</dbReference>
<keyword evidence="1" id="KW-0472">Membrane</keyword>
<evidence type="ECO:0000259" key="5">
    <source>
        <dbReference type="PROSITE" id="PS50883"/>
    </source>
</evidence>
<reference evidence="7" key="1">
    <citation type="submission" date="2022-08" db="EMBL/GenBank/DDBJ databases">
        <title>Draft genome sequencing of Roseisolibacter agri AW1220.</title>
        <authorList>
            <person name="Tobiishi Y."/>
            <person name="Tonouchi A."/>
        </authorList>
    </citation>
    <scope>NUCLEOTIDE SEQUENCE</scope>
    <source>
        <strain evidence="7">AW1220</strain>
    </source>
</reference>
<protein>
    <submittedName>
        <fullName evidence="7">GGDEF domain-containing protein</fullName>
    </submittedName>
</protein>
<dbReference type="Gene3D" id="3.30.450.20">
    <property type="entry name" value="PAS domain"/>
    <property type="match status" value="2"/>
</dbReference>
<dbReference type="RefSeq" id="WP_284348512.1">
    <property type="nucleotide sequence ID" value="NZ_BRXS01000001.1"/>
</dbReference>
<dbReference type="SUPFAM" id="SSF55785">
    <property type="entry name" value="PYP-like sensor domain (PAS domain)"/>
    <property type="match status" value="2"/>
</dbReference>
<dbReference type="SMART" id="SM00052">
    <property type="entry name" value="EAL"/>
    <property type="match status" value="1"/>
</dbReference>
<sequence>MVARLPALTRRSFAVVAAVALLVLAGQAAAQWAHARQAASNRGVDELARHRLLSGRLVRASLVASRDDLPPAVAEAARRELVATELALDSLHHARRDAIDSHEAPLVAACERLRQAAAIVAAPALPVAERAAALPVMLDAEREVVHLVTAEQRTLADHADARMATLRRLEIAFTVLVLATLVVGGFVVVRPATRASERLMGALLASRVRLQAAHADVMREREFATSLVHSASDAMFAFDGALRITAWNPAMERWTGLARDAALGRRPEDIEAELDWGAAGRPYARALAGETVQVHERPGRASAASPIHYFDASCVPLCGADGRITGGLVSVRDVTARVLAAEQVRRSEARFHALFDQAPLGIVLLDDAGTVVDANPAFGRLVGRSPAELRGSAGGDLVSDEDRAAVREPLRELREGRRASVTVEQRFVRPDGESVWASLTVRRVDVLGAGATLMGMAQDVTSRRELEARLSHQAFHDPLTGLANRSRLRERLDAALAAPGRRADGVALVYVDLDDFKKVNDSLGHAAGDQLLRVVAERLLSATRGSDTVARLGGDEFAILLDNVRVDQDVLVVAERVGKAMRAPFQLEGKEVFVGASVGIARGSADAEHAAGADELLRNADVAMYVAKRGGKGRHAIYAREMNADALDRLELEADMRHALDRDELLLHYQPIVDLTDGRVLGVEALVRWHHPRRGLLLPGAFVPLAEETGLITPIGRWVLAEACRQGVAWMQRRAGTAPLTLSVNVSPRQLQHGAIVEDVASALRTTGFPPALLLLELTEGIFMHSDDSTLEVLQALKALGVRLGIDDFGTGYASLRYLQRFPVDVLKIDKTFVDGLALAEEQGDSGEVALARAIVALGDTLSLRTMAEGVEATPQWEQLRRLGCTIGQGHLFGRALPPDEVAAFLELDAEPRLRLLPASAVGNAA</sequence>
<evidence type="ECO:0000256" key="2">
    <source>
        <dbReference type="SAM" id="SignalP"/>
    </source>
</evidence>
<feature type="domain" description="GGDEF" evidence="6">
    <location>
        <begin position="504"/>
        <end position="640"/>
    </location>
</feature>
<dbReference type="InterPro" id="IPR043128">
    <property type="entry name" value="Rev_trsase/Diguanyl_cyclase"/>
</dbReference>
<dbReference type="Pfam" id="PF00990">
    <property type="entry name" value="GGDEF"/>
    <property type="match status" value="1"/>
</dbReference>
<dbReference type="SUPFAM" id="SSF141868">
    <property type="entry name" value="EAL domain-like"/>
    <property type="match status" value="1"/>
</dbReference>
<dbReference type="GO" id="GO:0003824">
    <property type="term" value="F:catalytic activity"/>
    <property type="evidence" value="ECO:0007669"/>
    <property type="project" value="UniProtKB-ARBA"/>
</dbReference>
<dbReference type="Pfam" id="PF00563">
    <property type="entry name" value="EAL"/>
    <property type="match status" value="1"/>
</dbReference>
<dbReference type="CDD" id="cd00130">
    <property type="entry name" value="PAS"/>
    <property type="match status" value="2"/>
</dbReference>
<dbReference type="PANTHER" id="PTHR44757">
    <property type="entry name" value="DIGUANYLATE CYCLASE DGCP"/>
    <property type="match status" value="1"/>
</dbReference>
<dbReference type="PROSITE" id="PS50883">
    <property type="entry name" value="EAL"/>
    <property type="match status" value="1"/>
</dbReference>
<dbReference type="PROSITE" id="PS50112">
    <property type="entry name" value="PAS"/>
    <property type="match status" value="2"/>
</dbReference>
<feature type="domain" description="PAS" evidence="3">
    <location>
        <begin position="220"/>
        <end position="265"/>
    </location>
</feature>
<evidence type="ECO:0000313" key="7">
    <source>
        <dbReference type="EMBL" id="GLC24066.1"/>
    </source>
</evidence>
<dbReference type="AlphaFoldDB" id="A0AA37Q833"/>
<feature type="chain" id="PRO_5041422010" evidence="2">
    <location>
        <begin position="31"/>
        <end position="926"/>
    </location>
</feature>
<dbReference type="PROSITE" id="PS50887">
    <property type="entry name" value="GGDEF"/>
    <property type="match status" value="1"/>
</dbReference>
<feature type="transmembrane region" description="Helical" evidence="1">
    <location>
        <begin position="171"/>
        <end position="189"/>
    </location>
</feature>
<keyword evidence="2" id="KW-0732">Signal</keyword>
<dbReference type="NCBIfam" id="TIGR00254">
    <property type="entry name" value="GGDEF"/>
    <property type="match status" value="1"/>
</dbReference>
<feature type="signal peptide" evidence="2">
    <location>
        <begin position="1"/>
        <end position="30"/>
    </location>
</feature>
<proteinExistence type="predicted"/>
<dbReference type="InterPro" id="IPR000160">
    <property type="entry name" value="GGDEF_dom"/>
</dbReference>